<evidence type="ECO:0000313" key="1">
    <source>
        <dbReference type="EMBL" id="TDH68392.1"/>
    </source>
</evidence>
<dbReference type="Gene3D" id="1.25.40.10">
    <property type="entry name" value="Tetratricopeptide repeat domain"/>
    <property type="match status" value="1"/>
</dbReference>
<keyword evidence="2" id="KW-1185">Reference proteome</keyword>
<proteinExistence type="predicted"/>
<dbReference type="GeneID" id="94352401"/>
<dbReference type="PANTHER" id="PTHR21581">
    <property type="entry name" value="D-ALANYL-D-ALANINE CARBOXYPEPTIDASE"/>
    <property type="match status" value="1"/>
</dbReference>
<evidence type="ECO:0000313" key="2">
    <source>
        <dbReference type="Proteomes" id="UP000294530"/>
    </source>
</evidence>
<protein>
    <submittedName>
        <fullName evidence="1">Uncharacterized protein</fullName>
    </submittedName>
</protein>
<dbReference type="EMBL" id="SHOA02000016">
    <property type="protein sequence ID" value="TDH68392.1"/>
    <property type="molecule type" value="Genomic_DNA"/>
</dbReference>
<dbReference type="Proteomes" id="UP000294530">
    <property type="component" value="Unassembled WGS sequence"/>
</dbReference>
<dbReference type="SUPFAM" id="SSF48452">
    <property type="entry name" value="TPR-like"/>
    <property type="match status" value="1"/>
</dbReference>
<sequence length="200" mass="22288">MSQAHYLVGQDRVIVLSRLGRIRLQMGDLVAAEKLFKAARIHIGLLKIGSGNCSGVTAKMLAELEARLLLNDGLLLFAQNNLQEALSAFDSILYVQNVQAADVESLETDLFLEEDVICSAVNNYAICALYCCDVKAAVAALEQMIRSNPKRFLTGVVMFNLSSLYDLLYDNATSKSRKEMMKKIAYIYDLEHVDPLTYRI</sequence>
<dbReference type="RefSeq" id="XP_067817891.1">
    <property type="nucleotide sequence ID" value="XM_067966730.1"/>
</dbReference>
<reference evidence="1 2" key="1">
    <citation type="journal article" date="2021" name="Genome Biol.">
        <title>AFLAP: assembly-free linkage analysis pipeline using k-mers from genome sequencing data.</title>
        <authorList>
            <person name="Fletcher K."/>
            <person name="Zhang L."/>
            <person name="Gil J."/>
            <person name="Han R."/>
            <person name="Cavanaugh K."/>
            <person name="Michelmore R."/>
        </authorList>
    </citation>
    <scope>NUCLEOTIDE SEQUENCE [LARGE SCALE GENOMIC DNA]</scope>
    <source>
        <strain evidence="1 2">SF5</strain>
    </source>
</reference>
<dbReference type="OrthoDB" id="428342at2759"/>
<accession>A0A976FKA7</accession>
<name>A0A976FKA7_BRELC</name>
<comment type="caution">
    <text evidence="1">The sequence shown here is derived from an EMBL/GenBank/DDBJ whole genome shotgun (WGS) entry which is preliminary data.</text>
</comment>
<dbReference type="AlphaFoldDB" id="A0A976FKA7"/>
<dbReference type="KEGG" id="blac:94352401"/>
<gene>
    <name evidence="1" type="ORF">CCR75_008680</name>
</gene>
<dbReference type="PANTHER" id="PTHR21581:SF6">
    <property type="entry name" value="TRAFFICKING PROTEIN PARTICLE COMPLEX SUBUNIT 12"/>
    <property type="match status" value="1"/>
</dbReference>
<dbReference type="InterPro" id="IPR011990">
    <property type="entry name" value="TPR-like_helical_dom_sf"/>
</dbReference>
<organism evidence="1 2">
    <name type="scientific">Bremia lactucae</name>
    <name type="common">Lettuce downy mildew</name>
    <dbReference type="NCBI Taxonomy" id="4779"/>
    <lineage>
        <taxon>Eukaryota</taxon>
        <taxon>Sar</taxon>
        <taxon>Stramenopiles</taxon>
        <taxon>Oomycota</taxon>
        <taxon>Peronosporomycetes</taxon>
        <taxon>Peronosporales</taxon>
        <taxon>Peronosporaceae</taxon>
        <taxon>Bremia</taxon>
    </lineage>
</organism>